<dbReference type="OrthoDB" id="420422at2759"/>
<evidence type="ECO:0000256" key="1">
    <source>
        <dbReference type="SAM" id="MobiDB-lite"/>
    </source>
</evidence>
<comment type="caution">
    <text evidence="2">The sequence shown here is derived from an EMBL/GenBank/DDBJ whole genome shotgun (WGS) entry which is preliminary data.</text>
</comment>
<dbReference type="AlphaFoldDB" id="A0A9W7Y6T6"/>
<feature type="compositionally biased region" description="Polar residues" evidence="1">
    <location>
        <begin position="254"/>
        <end position="263"/>
    </location>
</feature>
<dbReference type="GO" id="GO:0005815">
    <property type="term" value="C:microtubule organizing center"/>
    <property type="evidence" value="ECO:0007669"/>
    <property type="project" value="TreeGrafter"/>
</dbReference>
<name>A0A9W7Y6T6_9FUNG</name>
<dbReference type="PANTHER" id="PTHR46644">
    <property type="entry name" value="DNA REPAIR PROTEIN XRCC2"/>
    <property type="match status" value="1"/>
</dbReference>
<dbReference type="Gene3D" id="3.40.50.300">
    <property type="entry name" value="P-loop containing nucleotide triphosphate hydrolases"/>
    <property type="match status" value="1"/>
</dbReference>
<dbReference type="GO" id="GO:0005657">
    <property type="term" value="C:replication fork"/>
    <property type="evidence" value="ECO:0007669"/>
    <property type="project" value="InterPro"/>
</dbReference>
<dbReference type="SUPFAM" id="SSF52540">
    <property type="entry name" value="P-loop containing nucleoside triphosphate hydrolases"/>
    <property type="match status" value="1"/>
</dbReference>
<gene>
    <name evidence="2" type="ORF">LPJ53_000582</name>
</gene>
<dbReference type="InterPro" id="IPR030547">
    <property type="entry name" value="XRCC2"/>
</dbReference>
<keyword evidence="3" id="KW-1185">Reference proteome</keyword>
<dbReference type="PANTHER" id="PTHR46644:SF2">
    <property type="entry name" value="DNA REPAIR PROTEIN XRCC2"/>
    <property type="match status" value="1"/>
</dbReference>
<evidence type="ECO:0008006" key="4">
    <source>
        <dbReference type="Google" id="ProtNLM"/>
    </source>
</evidence>
<feature type="region of interest" description="Disordered" evidence="1">
    <location>
        <begin position="253"/>
        <end position="278"/>
    </location>
</feature>
<accession>A0A9W7Y6T6</accession>
<feature type="region of interest" description="Disordered" evidence="1">
    <location>
        <begin position="340"/>
        <end position="359"/>
    </location>
</feature>
<dbReference type="GO" id="GO:0033063">
    <property type="term" value="C:Rad51B-Rad51C-Rad51D-XRCC2 complex"/>
    <property type="evidence" value="ECO:0007669"/>
    <property type="project" value="InterPro"/>
</dbReference>
<dbReference type="Proteomes" id="UP001149813">
    <property type="component" value="Unassembled WGS sequence"/>
</dbReference>
<evidence type="ECO:0000313" key="2">
    <source>
        <dbReference type="EMBL" id="KAJ1725253.1"/>
    </source>
</evidence>
<proteinExistence type="predicted"/>
<dbReference type="EMBL" id="JANBOJ010000009">
    <property type="protein sequence ID" value="KAJ1725253.1"/>
    <property type="molecule type" value="Genomic_DNA"/>
</dbReference>
<protein>
    <recommendedName>
        <fullName evidence="4">DNA recombination and repair protein Rad51-like C-terminal domain-containing protein</fullName>
    </recommendedName>
</protein>
<dbReference type="GO" id="GO:0042148">
    <property type="term" value="P:DNA strand invasion"/>
    <property type="evidence" value="ECO:0007669"/>
    <property type="project" value="TreeGrafter"/>
</dbReference>
<dbReference type="GO" id="GO:0000400">
    <property type="term" value="F:four-way junction DNA binding"/>
    <property type="evidence" value="ECO:0007669"/>
    <property type="project" value="TreeGrafter"/>
</dbReference>
<sequence length="359" mass="38102">MYAEIERLLSQIKCESGNDLLDARAPGSSAPAPASSTAVRTGIAAIDAALGSIAEDAPVIELLGTPASGKTQALYRVCICASLAASVSLDDGGTVDLGGCGLHTLFIDVDGKSDVRLLAHYMRAFVTSRLGNQGSAARVDEIVNMALDRIHVFAPSCTQSLIATLSLLPKYAADNGIEKSQCVLLVDGLGTHFWYDRRAANYMSLKSRRATPAFRLQQLFVDTLQEVRRHLGCVCFVTSILFLRHSGDLAAARSGSQESVGTDGQSSQGSSQMSQALGRMSRVVESGQGVFNDHMIPRWRSVVARSFVLEGAPVAGGQQRLHQQQLLQLPGTAVTFTEVGGSRSQQTAYVGPHGLQASP</sequence>
<reference evidence="2" key="1">
    <citation type="submission" date="2022-07" db="EMBL/GenBank/DDBJ databases">
        <title>Phylogenomic reconstructions and comparative analyses of Kickxellomycotina fungi.</title>
        <authorList>
            <person name="Reynolds N.K."/>
            <person name="Stajich J.E."/>
            <person name="Barry K."/>
            <person name="Grigoriev I.V."/>
            <person name="Crous P."/>
            <person name="Smith M.E."/>
        </authorList>
    </citation>
    <scope>NUCLEOTIDE SEQUENCE</scope>
    <source>
        <strain evidence="2">NBRC 32514</strain>
    </source>
</reference>
<organism evidence="2 3">
    <name type="scientific">Coemansia erecta</name>
    <dbReference type="NCBI Taxonomy" id="147472"/>
    <lineage>
        <taxon>Eukaryota</taxon>
        <taxon>Fungi</taxon>
        <taxon>Fungi incertae sedis</taxon>
        <taxon>Zoopagomycota</taxon>
        <taxon>Kickxellomycotina</taxon>
        <taxon>Kickxellomycetes</taxon>
        <taxon>Kickxellales</taxon>
        <taxon>Kickxellaceae</taxon>
        <taxon>Coemansia</taxon>
    </lineage>
</organism>
<evidence type="ECO:0000313" key="3">
    <source>
        <dbReference type="Proteomes" id="UP001149813"/>
    </source>
</evidence>
<dbReference type="InterPro" id="IPR027417">
    <property type="entry name" value="P-loop_NTPase"/>
</dbReference>
<dbReference type="GO" id="GO:0000724">
    <property type="term" value="P:double-strand break repair via homologous recombination"/>
    <property type="evidence" value="ECO:0007669"/>
    <property type="project" value="InterPro"/>
</dbReference>
<feature type="compositionally biased region" description="Low complexity" evidence="1">
    <location>
        <begin position="264"/>
        <end position="275"/>
    </location>
</feature>